<accession>A0AB39VLM2</accession>
<dbReference type="AlphaFoldDB" id="A0AB39VLM2"/>
<protein>
    <submittedName>
        <fullName evidence="2">AraC family transcriptional regulator</fullName>
    </submittedName>
</protein>
<sequence>MSYTLRLMRDFVQKHCAGELTQTLTPRTDLYRISKPVVLPPEIYPPFISLILQGEKQLQIGERIISYSAGQVFMAAIDLPAMGKITVASDTTPYLAVRLTLDFTLLSELLHAMPPAIDAPLTESISVNFADEALLDACYP</sequence>
<evidence type="ECO:0000313" key="2">
    <source>
        <dbReference type="EMBL" id="XDU70599.1"/>
    </source>
</evidence>
<name>A0AB39VLM2_9GAMM</name>
<gene>
    <name evidence="2" type="ORF">AB3G37_13475</name>
</gene>
<dbReference type="PANTHER" id="PTHR43436:SF1">
    <property type="entry name" value="TRANSCRIPTIONAL REGULATORY PROTEIN"/>
    <property type="match status" value="1"/>
</dbReference>
<reference evidence="2" key="1">
    <citation type="submission" date="2024-07" db="EMBL/GenBank/DDBJ databases">
        <authorList>
            <person name="Biller S.J."/>
        </authorList>
    </citation>
    <scope>NUCLEOTIDE SEQUENCE</scope>
    <source>
        <strain evidence="2">WC2420</strain>
    </source>
</reference>
<feature type="domain" description="Transcription regulator HTH AraC N-terminal" evidence="1">
    <location>
        <begin position="27"/>
        <end position="138"/>
    </location>
</feature>
<dbReference type="EMBL" id="CP165628">
    <property type="protein sequence ID" value="XDU70599.1"/>
    <property type="molecule type" value="Genomic_DNA"/>
</dbReference>
<proteinExistence type="predicted"/>
<organism evidence="2">
    <name type="scientific">Rouxiella sp. WC2420</name>
    <dbReference type="NCBI Taxonomy" id="3234145"/>
    <lineage>
        <taxon>Bacteria</taxon>
        <taxon>Pseudomonadati</taxon>
        <taxon>Pseudomonadota</taxon>
        <taxon>Gammaproteobacteria</taxon>
        <taxon>Enterobacterales</taxon>
        <taxon>Yersiniaceae</taxon>
        <taxon>Rouxiella</taxon>
    </lineage>
</organism>
<dbReference type="PANTHER" id="PTHR43436">
    <property type="entry name" value="ARAC-FAMILY TRANSCRIPTIONAL REGULATOR"/>
    <property type="match status" value="1"/>
</dbReference>
<dbReference type="Pfam" id="PF06719">
    <property type="entry name" value="AraC_N"/>
    <property type="match status" value="1"/>
</dbReference>
<dbReference type="GO" id="GO:0006355">
    <property type="term" value="P:regulation of DNA-templated transcription"/>
    <property type="evidence" value="ECO:0007669"/>
    <property type="project" value="TreeGrafter"/>
</dbReference>
<dbReference type="RefSeq" id="WP_369788103.1">
    <property type="nucleotide sequence ID" value="NZ_CP165628.1"/>
</dbReference>
<dbReference type="InterPro" id="IPR009594">
    <property type="entry name" value="Tscrpt_reg_HTH_AraC_N"/>
</dbReference>
<evidence type="ECO:0000259" key="1">
    <source>
        <dbReference type="Pfam" id="PF06719"/>
    </source>
</evidence>